<dbReference type="AlphaFoldDB" id="A0A0N0UP24"/>
<evidence type="ECO:0000259" key="3">
    <source>
        <dbReference type="PROSITE" id="PS51352"/>
    </source>
</evidence>
<evidence type="ECO:0000313" key="4">
    <source>
        <dbReference type="EMBL" id="KOY53087.1"/>
    </source>
</evidence>
<reference evidence="5 7" key="2">
    <citation type="submission" date="2016-10" db="EMBL/GenBank/DDBJ databases">
        <authorList>
            <person name="Varghese N."/>
            <person name="Submissions S."/>
        </authorList>
    </citation>
    <scope>NUCLEOTIDE SEQUENCE [LARGE SCALE GENOMIC DNA]</scope>
    <source>
        <strain evidence="5 7">DSW-5</strain>
    </source>
</reference>
<evidence type="ECO:0000313" key="6">
    <source>
        <dbReference type="Proteomes" id="UP000037716"/>
    </source>
</evidence>
<protein>
    <submittedName>
        <fullName evidence="5">Protein disulfide-isomerase</fullName>
    </submittedName>
</protein>
<dbReference type="Pfam" id="PF13899">
    <property type="entry name" value="Thioredoxin_7"/>
    <property type="match status" value="1"/>
</dbReference>
<feature type="domain" description="Thioredoxin" evidence="3">
    <location>
        <begin position="33"/>
        <end position="159"/>
    </location>
</feature>
<dbReference type="SUPFAM" id="SSF52833">
    <property type="entry name" value="Thioredoxin-like"/>
    <property type="match status" value="1"/>
</dbReference>
<reference evidence="4 6" key="1">
    <citation type="submission" date="2015-07" db="EMBL/GenBank/DDBJ databases">
        <title>Genome of Polaribacter dokdonenesis DSW-5, isolated from seawater off Dokdo in Korea.</title>
        <authorList>
            <person name="Yoon K."/>
            <person name="Song J.Y."/>
            <person name="Kim J.F."/>
        </authorList>
    </citation>
    <scope>NUCLEOTIDE SEQUENCE [LARGE SCALE GENOMIC DNA]</scope>
    <source>
        <strain evidence="4 6">DSW-5</strain>
    </source>
</reference>
<name>A0A0N0UP24_9FLAO</name>
<dbReference type="Gene3D" id="3.40.30.10">
    <property type="entry name" value="Glutaredoxin"/>
    <property type="match status" value="1"/>
</dbReference>
<dbReference type="Proteomes" id="UP000183071">
    <property type="component" value="Unassembled WGS sequence"/>
</dbReference>
<accession>A0A0N0UP24</accession>
<evidence type="ECO:0000256" key="1">
    <source>
        <dbReference type="ARBA" id="ARBA00022729"/>
    </source>
</evidence>
<feature type="transmembrane region" description="Helical" evidence="2">
    <location>
        <begin position="21"/>
        <end position="40"/>
    </location>
</feature>
<dbReference type="RefSeq" id="WP_053975131.1">
    <property type="nucleotide sequence ID" value="NZ_FNUE01000002.1"/>
</dbReference>
<keyword evidence="7" id="KW-1185">Reference proteome</keyword>
<comment type="caution">
    <text evidence="4">The sequence shown here is derived from an EMBL/GenBank/DDBJ whole genome shotgun (WGS) entry which is preliminary data.</text>
</comment>
<sequence length="159" mass="18353">MNHSENTSNNAPKVVKRKSHPFWQFFWLTFLVVSLWYAWYSFYASSNDITWTNDIESAQKLAVNSDKNIMIFFTGTWCSPCKIMKRQVFADDEVKKAMDEKIISLEINIDDPNSQALVKQYNIGATPTTIFIYPSGKVIDYAVGKVDKSKFLEMIKSLK</sequence>
<dbReference type="PROSITE" id="PS51352">
    <property type="entry name" value="THIOREDOXIN_2"/>
    <property type="match status" value="1"/>
</dbReference>
<dbReference type="PANTHER" id="PTHR15337:SF11">
    <property type="entry name" value="THIOREDOXIN DOMAIN-CONTAINING PROTEIN"/>
    <property type="match status" value="1"/>
</dbReference>
<organism evidence="4 6">
    <name type="scientific">Polaribacter dokdonensis DSW-5</name>
    <dbReference type="NCBI Taxonomy" id="1300348"/>
    <lineage>
        <taxon>Bacteria</taxon>
        <taxon>Pseudomonadati</taxon>
        <taxon>Bacteroidota</taxon>
        <taxon>Flavobacteriia</taxon>
        <taxon>Flavobacteriales</taxon>
        <taxon>Flavobacteriaceae</taxon>
    </lineage>
</organism>
<gene>
    <name evidence="4" type="ORF">I602_2647</name>
    <name evidence="5" type="ORF">SAMN05444353_2422</name>
</gene>
<dbReference type="PANTHER" id="PTHR15337">
    <property type="entry name" value="ANTERIOR GRADIENT PROTEIN-RELATED"/>
    <property type="match status" value="1"/>
</dbReference>
<dbReference type="EMBL" id="LGBR01000001">
    <property type="protein sequence ID" value="KOY53087.1"/>
    <property type="molecule type" value="Genomic_DNA"/>
</dbReference>
<dbReference type="EMBL" id="FNUE01000002">
    <property type="protein sequence ID" value="SEE56985.1"/>
    <property type="molecule type" value="Genomic_DNA"/>
</dbReference>
<dbReference type="Proteomes" id="UP000037716">
    <property type="component" value="Unassembled WGS sequence"/>
</dbReference>
<proteinExistence type="predicted"/>
<keyword evidence="2" id="KW-0812">Transmembrane</keyword>
<dbReference type="OrthoDB" id="981626at2"/>
<evidence type="ECO:0000256" key="2">
    <source>
        <dbReference type="SAM" id="Phobius"/>
    </source>
</evidence>
<dbReference type="InterPro" id="IPR036249">
    <property type="entry name" value="Thioredoxin-like_sf"/>
</dbReference>
<keyword evidence="1" id="KW-0732">Signal</keyword>
<evidence type="ECO:0000313" key="5">
    <source>
        <dbReference type="EMBL" id="SEE56985.1"/>
    </source>
</evidence>
<dbReference type="InterPro" id="IPR051099">
    <property type="entry name" value="AGR/TXD"/>
</dbReference>
<keyword evidence="2" id="KW-0472">Membrane</keyword>
<dbReference type="PATRIC" id="fig|1300348.6.peg.2649"/>
<dbReference type="STRING" id="1300348.I602_2647"/>
<dbReference type="InterPro" id="IPR013766">
    <property type="entry name" value="Thioredoxin_domain"/>
</dbReference>
<keyword evidence="2" id="KW-1133">Transmembrane helix</keyword>
<evidence type="ECO:0000313" key="7">
    <source>
        <dbReference type="Proteomes" id="UP000183071"/>
    </source>
</evidence>